<evidence type="ECO:0000313" key="3">
    <source>
        <dbReference type="Proteomes" id="UP000772434"/>
    </source>
</evidence>
<name>A0A9P5PRH0_9AGAR</name>
<evidence type="ECO:0000313" key="2">
    <source>
        <dbReference type="EMBL" id="KAF9070866.1"/>
    </source>
</evidence>
<sequence>MTTSVSPKRSRSPSPSRDSREHHHSPKRTRDESTAPDLSKNDDHYVLDPEFSSIKGDIYLTIGNTLFPCLLKELQSVNGLFADLFSMQQPEDAELIHGLPHCPMFNCSARELRSLLQHINGSKPLLKKPRPSSKDRPVFNLENILHVIKLSTRFDLPGCRDDAIECLDNFFTIMWQHIFTSTQTSFPHQPEFPPVSIAGCSIGEDADPILGLSIQMINVFQECELFFYLPYAYYFASQQGQRELVAGAKLPDGTVEKLSQGDLIVVLEGRDSLRHLRRVTTFGWLTQYVNDHYDYPSLHGCTGELPGTEQTCHSFMRKVHSLLFGLGSPVLENRCDALDTVPFAARDVMRSQIR</sequence>
<accession>A0A9P5PRH0</accession>
<evidence type="ECO:0000256" key="1">
    <source>
        <dbReference type="SAM" id="MobiDB-lite"/>
    </source>
</evidence>
<keyword evidence="3" id="KW-1185">Reference proteome</keyword>
<protein>
    <submittedName>
        <fullName evidence="2">Uncharacterized protein</fullName>
    </submittedName>
</protein>
<organism evidence="2 3">
    <name type="scientific">Rhodocollybia butyracea</name>
    <dbReference type="NCBI Taxonomy" id="206335"/>
    <lineage>
        <taxon>Eukaryota</taxon>
        <taxon>Fungi</taxon>
        <taxon>Dikarya</taxon>
        <taxon>Basidiomycota</taxon>
        <taxon>Agaricomycotina</taxon>
        <taxon>Agaricomycetes</taxon>
        <taxon>Agaricomycetidae</taxon>
        <taxon>Agaricales</taxon>
        <taxon>Marasmiineae</taxon>
        <taxon>Omphalotaceae</taxon>
        <taxon>Rhodocollybia</taxon>
    </lineage>
</organism>
<dbReference type="EMBL" id="JADNRY010000037">
    <property type="protein sequence ID" value="KAF9070866.1"/>
    <property type="molecule type" value="Genomic_DNA"/>
</dbReference>
<proteinExistence type="predicted"/>
<comment type="caution">
    <text evidence="2">The sequence shown here is derived from an EMBL/GenBank/DDBJ whole genome shotgun (WGS) entry which is preliminary data.</text>
</comment>
<reference evidence="2" key="1">
    <citation type="submission" date="2020-11" db="EMBL/GenBank/DDBJ databases">
        <authorList>
            <consortium name="DOE Joint Genome Institute"/>
            <person name="Ahrendt S."/>
            <person name="Riley R."/>
            <person name="Andreopoulos W."/>
            <person name="Labutti K."/>
            <person name="Pangilinan J."/>
            <person name="Ruiz-Duenas F.J."/>
            <person name="Barrasa J.M."/>
            <person name="Sanchez-Garcia M."/>
            <person name="Camarero S."/>
            <person name="Miyauchi S."/>
            <person name="Serrano A."/>
            <person name="Linde D."/>
            <person name="Babiker R."/>
            <person name="Drula E."/>
            <person name="Ayuso-Fernandez I."/>
            <person name="Pacheco R."/>
            <person name="Padilla G."/>
            <person name="Ferreira P."/>
            <person name="Barriuso J."/>
            <person name="Kellner H."/>
            <person name="Castanera R."/>
            <person name="Alfaro M."/>
            <person name="Ramirez L."/>
            <person name="Pisabarro A.G."/>
            <person name="Kuo A."/>
            <person name="Tritt A."/>
            <person name="Lipzen A."/>
            <person name="He G."/>
            <person name="Yan M."/>
            <person name="Ng V."/>
            <person name="Cullen D."/>
            <person name="Martin F."/>
            <person name="Rosso M.-N."/>
            <person name="Henrissat B."/>
            <person name="Hibbett D."/>
            <person name="Martinez A.T."/>
            <person name="Grigoriev I.V."/>
        </authorList>
    </citation>
    <scope>NUCLEOTIDE SEQUENCE</scope>
    <source>
        <strain evidence="2">AH 40177</strain>
    </source>
</reference>
<dbReference type="OrthoDB" id="3036049at2759"/>
<feature type="compositionally biased region" description="Low complexity" evidence="1">
    <location>
        <begin position="1"/>
        <end position="16"/>
    </location>
</feature>
<feature type="compositionally biased region" description="Basic and acidic residues" evidence="1">
    <location>
        <begin position="28"/>
        <end position="42"/>
    </location>
</feature>
<feature type="region of interest" description="Disordered" evidence="1">
    <location>
        <begin position="1"/>
        <end position="42"/>
    </location>
</feature>
<dbReference type="Proteomes" id="UP000772434">
    <property type="component" value="Unassembled WGS sequence"/>
</dbReference>
<gene>
    <name evidence="2" type="ORF">BDP27DRAFT_1419636</name>
</gene>
<dbReference type="AlphaFoldDB" id="A0A9P5PRH0"/>